<feature type="transmembrane region" description="Helical" evidence="9">
    <location>
        <begin position="257"/>
        <end position="278"/>
    </location>
</feature>
<evidence type="ECO:0000256" key="4">
    <source>
        <dbReference type="ARBA" id="ARBA00022692"/>
    </source>
</evidence>
<evidence type="ECO:0000313" key="12">
    <source>
        <dbReference type="Proteomes" id="UP001162162"/>
    </source>
</evidence>
<feature type="compositionally biased region" description="Basic residues" evidence="8">
    <location>
        <begin position="341"/>
        <end position="352"/>
    </location>
</feature>
<evidence type="ECO:0000256" key="9">
    <source>
        <dbReference type="SAM" id="Phobius"/>
    </source>
</evidence>
<dbReference type="PANTHER" id="PTHR12371:SF11">
    <property type="entry name" value="TRANSLOCATING CHAIN-ASSOCIATED MEMBRANE PROTEIN"/>
    <property type="match status" value="1"/>
</dbReference>
<reference evidence="11" key="1">
    <citation type="journal article" date="2023" name="Insect Mol. Biol.">
        <title>Genome sequencing provides insights into the evolution of gene families encoding plant cell wall-degrading enzymes in longhorned beetles.</title>
        <authorList>
            <person name="Shin N.R."/>
            <person name="Okamura Y."/>
            <person name="Kirsch R."/>
            <person name="Pauchet Y."/>
        </authorList>
    </citation>
    <scope>NUCLEOTIDE SEQUENCE</scope>
    <source>
        <strain evidence="11">AMC_N1</strain>
    </source>
</reference>
<protein>
    <recommendedName>
        <fullName evidence="10">TLC domain-containing protein</fullName>
    </recommendedName>
</protein>
<dbReference type="InterPro" id="IPR016447">
    <property type="entry name" value="Translocation_assoc_membrane"/>
</dbReference>
<keyword evidence="6 9" id="KW-1133">Transmembrane helix</keyword>
<dbReference type="Proteomes" id="UP001162162">
    <property type="component" value="Unassembled WGS sequence"/>
</dbReference>
<keyword evidence="4 9" id="KW-0812">Transmembrane</keyword>
<keyword evidence="7 9" id="KW-0472">Membrane</keyword>
<dbReference type="GO" id="GO:0045048">
    <property type="term" value="P:protein insertion into ER membrane"/>
    <property type="evidence" value="ECO:0007669"/>
    <property type="project" value="TreeGrafter"/>
</dbReference>
<accession>A0AAV8YRT6</accession>
<comment type="similarity">
    <text evidence="2">Belongs to the TRAM family.</text>
</comment>
<comment type="caution">
    <text evidence="11">The sequence shown here is derived from an EMBL/GenBank/DDBJ whole genome shotgun (WGS) entry which is preliminary data.</text>
</comment>
<comment type="subcellular location">
    <subcellularLocation>
        <location evidence="1">Membrane</location>
        <topology evidence="1">Multi-pass membrane protein</topology>
    </subcellularLocation>
</comment>
<evidence type="ECO:0000259" key="10">
    <source>
        <dbReference type="SMART" id="SM00724"/>
    </source>
</evidence>
<dbReference type="PANTHER" id="PTHR12371">
    <property type="entry name" value="TRANSLOCATION ASSOCIATED MEMBRANE PROTEIN"/>
    <property type="match status" value="1"/>
</dbReference>
<evidence type="ECO:0000256" key="6">
    <source>
        <dbReference type="ARBA" id="ARBA00022989"/>
    </source>
</evidence>
<dbReference type="GO" id="GO:0006616">
    <property type="term" value="P:SRP-dependent cotranslational protein targeting to membrane, translocation"/>
    <property type="evidence" value="ECO:0007669"/>
    <property type="project" value="InterPro"/>
</dbReference>
<feature type="domain" description="TLC" evidence="10">
    <location>
        <begin position="114"/>
        <end position="329"/>
    </location>
</feature>
<feature type="transmembrane region" description="Helical" evidence="9">
    <location>
        <begin position="193"/>
        <end position="209"/>
    </location>
</feature>
<evidence type="ECO:0000313" key="11">
    <source>
        <dbReference type="EMBL" id="KAJ8954091.1"/>
    </source>
</evidence>
<dbReference type="Pfam" id="PF03798">
    <property type="entry name" value="TRAM_LAG1_CLN8"/>
    <property type="match status" value="1"/>
</dbReference>
<keyword evidence="12" id="KW-1185">Reference proteome</keyword>
<dbReference type="EMBL" id="JAPWTK010000051">
    <property type="protein sequence ID" value="KAJ8954091.1"/>
    <property type="molecule type" value="Genomic_DNA"/>
</dbReference>
<name>A0AAV8YRT6_9CUCU</name>
<evidence type="ECO:0000256" key="1">
    <source>
        <dbReference type="ARBA" id="ARBA00004141"/>
    </source>
</evidence>
<dbReference type="InterPro" id="IPR006634">
    <property type="entry name" value="TLC-dom"/>
</dbReference>
<evidence type="ECO:0000256" key="5">
    <source>
        <dbReference type="ARBA" id="ARBA00022927"/>
    </source>
</evidence>
<keyword evidence="5" id="KW-0653">Protein transport</keyword>
<evidence type="ECO:0000256" key="3">
    <source>
        <dbReference type="ARBA" id="ARBA00022448"/>
    </source>
</evidence>
<evidence type="ECO:0000256" key="8">
    <source>
        <dbReference type="SAM" id="MobiDB-lite"/>
    </source>
</evidence>
<dbReference type="GO" id="GO:0005789">
    <property type="term" value="C:endoplasmic reticulum membrane"/>
    <property type="evidence" value="ECO:0007669"/>
    <property type="project" value="TreeGrafter"/>
</dbReference>
<keyword evidence="3" id="KW-0813">Transport</keyword>
<feature type="transmembrane region" description="Helical" evidence="9">
    <location>
        <begin position="153"/>
        <end position="173"/>
    </location>
</feature>
<feature type="region of interest" description="Disordered" evidence="8">
    <location>
        <begin position="330"/>
        <end position="376"/>
    </location>
</feature>
<feature type="transmembrane region" description="Helical" evidence="9">
    <location>
        <begin position="111"/>
        <end position="133"/>
    </location>
</feature>
<sequence length="376" mass="42423">MVKPVRKTSNKNPPILSHEFIIQNHADIVSCVAMVFVVGLMVQATSPIASIFITLQHNVTDAALGEALLYSPGVKDWGCVFFYSLICIVIHAIIQEYVLDKISKKLHLSKSKLAVFSTSGQLAVFYLISAGWGLDLAIKEHIIPDIARLWSDYPAPMPFMLKLYIIVQLAYNLHEIPELYFQRVKKEEYAGKAVQSVAALVLIYIPYLLNFNRLVVCLLVLHHVSELFNHVSQLIQTVDKDEKFTKGTRLVSNILQILARLGSIILAILTLFYGFALGEQQELRHPSRTLQHSTHPVRRVGWRSFPSDTAPTFAYLTFKVISAYIARSRESKAQTVVPKAKPQKKEKSKKNKKSEESDLPEVDQNTNKTLGKQKVK</sequence>
<evidence type="ECO:0000256" key="7">
    <source>
        <dbReference type="ARBA" id="ARBA00023136"/>
    </source>
</evidence>
<gene>
    <name evidence="11" type="ORF">NQ318_004396</name>
</gene>
<organism evidence="11 12">
    <name type="scientific">Aromia moschata</name>
    <dbReference type="NCBI Taxonomy" id="1265417"/>
    <lineage>
        <taxon>Eukaryota</taxon>
        <taxon>Metazoa</taxon>
        <taxon>Ecdysozoa</taxon>
        <taxon>Arthropoda</taxon>
        <taxon>Hexapoda</taxon>
        <taxon>Insecta</taxon>
        <taxon>Pterygota</taxon>
        <taxon>Neoptera</taxon>
        <taxon>Endopterygota</taxon>
        <taxon>Coleoptera</taxon>
        <taxon>Polyphaga</taxon>
        <taxon>Cucujiformia</taxon>
        <taxon>Chrysomeloidea</taxon>
        <taxon>Cerambycidae</taxon>
        <taxon>Cerambycinae</taxon>
        <taxon>Callichromatini</taxon>
        <taxon>Aromia</taxon>
    </lineage>
</organism>
<proteinExistence type="inferred from homology"/>
<dbReference type="SMART" id="SM00724">
    <property type="entry name" value="TLC"/>
    <property type="match status" value="1"/>
</dbReference>
<feature type="transmembrane region" description="Helical" evidence="9">
    <location>
        <begin position="80"/>
        <end position="99"/>
    </location>
</feature>
<dbReference type="AlphaFoldDB" id="A0AAV8YRT6"/>
<evidence type="ECO:0000256" key="2">
    <source>
        <dbReference type="ARBA" id="ARBA00005999"/>
    </source>
</evidence>